<name>A0A4P7C4B8_9GAMM</name>
<dbReference type="OrthoDB" id="582043at2"/>
<gene>
    <name evidence="1" type="ORF">E3U44_13420</name>
</gene>
<sequence>MLKDCALIAIATGKKVMTLKELGDGLLSITPASIYYHFWGGLLQPRFEEREYNNDFAAWVRHGLHDGVLAERLAVVDPTEFTDLEALRQELAELIEERLEESEFVGWVRGTQQFEFIRSQIVVFDTHQRVERPEELAEWMPHLSTSSIFYHFIDARRRFPAGGEDFSIWLQGFGEDYQGLLEELAAIDPYFGSLAELRHQLVLTFKSYLEK</sequence>
<organism evidence="1 2">
    <name type="scientific">Nitrosococcus wardiae</name>
    <dbReference type="NCBI Taxonomy" id="1814290"/>
    <lineage>
        <taxon>Bacteria</taxon>
        <taxon>Pseudomonadati</taxon>
        <taxon>Pseudomonadota</taxon>
        <taxon>Gammaproteobacteria</taxon>
        <taxon>Chromatiales</taxon>
        <taxon>Chromatiaceae</taxon>
        <taxon>Nitrosococcus</taxon>
    </lineage>
</organism>
<accession>A0A4P7C4B8</accession>
<dbReference type="InterPro" id="IPR044036">
    <property type="entry name" value="DUF5752"/>
</dbReference>
<reference evidence="1 2" key="1">
    <citation type="submission" date="2019-03" db="EMBL/GenBank/DDBJ databases">
        <title>The genome sequence of Nitrosococcus wardiae strain D1FHST reveals the archetypal metabolic capacity of ammonia-oxidizing Gammaproteobacteria.</title>
        <authorList>
            <person name="Wang L."/>
            <person name="Lim C.K."/>
            <person name="Hanson T.E."/>
            <person name="Dang H."/>
            <person name="Klotz M.G."/>
        </authorList>
    </citation>
    <scope>NUCLEOTIDE SEQUENCE [LARGE SCALE GENOMIC DNA]</scope>
    <source>
        <strain evidence="1 2">D1FHS</strain>
    </source>
</reference>
<evidence type="ECO:0000313" key="2">
    <source>
        <dbReference type="Proteomes" id="UP000294325"/>
    </source>
</evidence>
<proteinExistence type="predicted"/>
<evidence type="ECO:0000313" key="1">
    <source>
        <dbReference type="EMBL" id="QBQ56577.1"/>
    </source>
</evidence>
<dbReference type="Proteomes" id="UP000294325">
    <property type="component" value="Chromosome"/>
</dbReference>
<dbReference type="KEGG" id="nwr:E3U44_13420"/>
<protein>
    <submittedName>
        <fullName evidence="1">Uncharacterized protein</fullName>
    </submittedName>
</protein>
<dbReference type="AlphaFoldDB" id="A0A4P7C4B8"/>
<keyword evidence="2" id="KW-1185">Reference proteome</keyword>
<dbReference type="EMBL" id="CP038033">
    <property type="protein sequence ID" value="QBQ56577.1"/>
    <property type="molecule type" value="Genomic_DNA"/>
</dbReference>
<dbReference type="Pfam" id="PF19027">
    <property type="entry name" value="DUF5752"/>
    <property type="match status" value="1"/>
</dbReference>